<dbReference type="Proteomes" id="UP000530514">
    <property type="component" value="Unassembled WGS sequence"/>
</dbReference>
<dbReference type="InterPro" id="IPR044925">
    <property type="entry name" value="His-Me_finger_sf"/>
</dbReference>
<keyword evidence="2" id="KW-0540">Nuclease</keyword>
<organism evidence="2 3">
    <name type="scientific">Thermoactinomyces daqus</name>
    <dbReference type="NCBI Taxonomy" id="1329516"/>
    <lineage>
        <taxon>Bacteria</taxon>
        <taxon>Bacillati</taxon>
        <taxon>Bacillota</taxon>
        <taxon>Bacilli</taxon>
        <taxon>Bacillales</taxon>
        <taxon>Thermoactinomycetaceae</taxon>
        <taxon>Thermoactinomyces</taxon>
    </lineage>
</organism>
<evidence type="ECO:0000313" key="2">
    <source>
        <dbReference type="EMBL" id="MBA4542935.1"/>
    </source>
</evidence>
<keyword evidence="2" id="KW-0255">Endonuclease</keyword>
<gene>
    <name evidence="2" type="ORF">H1164_08470</name>
</gene>
<comment type="caution">
    <text evidence="2">The sequence shown here is derived from an EMBL/GenBank/DDBJ whole genome shotgun (WGS) entry which is preliminary data.</text>
</comment>
<dbReference type="OrthoDB" id="8974199at2"/>
<dbReference type="Pfam" id="PF13392">
    <property type="entry name" value="HNH_3"/>
    <property type="match status" value="1"/>
</dbReference>
<proteinExistence type="predicted"/>
<dbReference type="GO" id="GO:0004519">
    <property type="term" value="F:endonuclease activity"/>
    <property type="evidence" value="ECO:0007669"/>
    <property type="project" value="UniProtKB-KW"/>
</dbReference>
<name>A0A7W1XA62_9BACL</name>
<dbReference type="AlphaFoldDB" id="A0A7W1XA62"/>
<dbReference type="RefSeq" id="WP_033101901.1">
    <property type="nucleotide sequence ID" value="NZ_JACEIP010000010.1"/>
</dbReference>
<protein>
    <submittedName>
        <fullName evidence="2">HNH endonuclease</fullName>
    </submittedName>
</protein>
<dbReference type="Gene3D" id="3.90.75.20">
    <property type="match status" value="1"/>
</dbReference>
<evidence type="ECO:0000313" key="3">
    <source>
        <dbReference type="Proteomes" id="UP000530514"/>
    </source>
</evidence>
<dbReference type="EMBL" id="JACEIP010000010">
    <property type="protein sequence ID" value="MBA4542935.1"/>
    <property type="molecule type" value="Genomic_DNA"/>
</dbReference>
<dbReference type="SUPFAM" id="SSF54060">
    <property type="entry name" value="His-Me finger endonucleases"/>
    <property type="match status" value="1"/>
</dbReference>
<accession>A0A7W1XA62</accession>
<dbReference type="InterPro" id="IPR003615">
    <property type="entry name" value="HNH_nuc"/>
</dbReference>
<keyword evidence="3" id="KW-1185">Reference proteome</keyword>
<keyword evidence="2" id="KW-0378">Hydrolase</keyword>
<evidence type="ECO:0000259" key="1">
    <source>
        <dbReference type="Pfam" id="PF13392"/>
    </source>
</evidence>
<sequence>MKNRYEIRGETTVIFIERRNGEVYEVLIDTEDLEKVQLPNNRKWYLSKKRSGFYVCNKERVWLPDREKPWEKVIYLHRIVLGEPPNEQLHVDHINHNTLDNRKRNLRWVDHSGNSQNTFVRIDNKTMANGKHKVVLMENIIT</sequence>
<feature type="domain" description="HNH nuclease" evidence="1">
    <location>
        <begin position="81"/>
        <end position="115"/>
    </location>
</feature>
<reference evidence="2 3" key="1">
    <citation type="submission" date="2020-07" db="EMBL/GenBank/DDBJ databases">
        <authorList>
            <person name="Feng H."/>
        </authorList>
    </citation>
    <scope>NUCLEOTIDE SEQUENCE [LARGE SCALE GENOMIC DNA]</scope>
    <source>
        <strain evidence="3">s-11</strain>
    </source>
</reference>